<name>A0A1J7IM49_9PEZI</name>
<evidence type="ECO:0000313" key="2">
    <source>
        <dbReference type="EMBL" id="OIW22209.1"/>
    </source>
</evidence>
<organism evidence="2 3">
    <name type="scientific">Coniochaeta ligniaria NRRL 30616</name>
    <dbReference type="NCBI Taxonomy" id="1408157"/>
    <lineage>
        <taxon>Eukaryota</taxon>
        <taxon>Fungi</taxon>
        <taxon>Dikarya</taxon>
        <taxon>Ascomycota</taxon>
        <taxon>Pezizomycotina</taxon>
        <taxon>Sordariomycetes</taxon>
        <taxon>Sordariomycetidae</taxon>
        <taxon>Coniochaetales</taxon>
        <taxon>Coniochaetaceae</taxon>
        <taxon>Coniochaeta</taxon>
    </lineage>
</organism>
<dbReference type="STRING" id="1408157.A0A1J7IM49"/>
<proteinExistence type="predicted"/>
<dbReference type="Proteomes" id="UP000182658">
    <property type="component" value="Unassembled WGS sequence"/>
</dbReference>
<feature type="region of interest" description="Disordered" evidence="1">
    <location>
        <begin position="284"/>
        <end position="306"/>
    </location>
</feature>
<gene>
    <name evidence="2" type="ORF">CONLIGDRAFT_701305</name>
</gene>
<dbReference type="EMBL" id="KV875136">
    <property type="protein sequence ID" value="OIW22209.1"/>
    <property type="molecule type" value="Genomic_DNA"/>
</dbReference>
<evidence type="ECO:0000313" key="3">
    <source>
        <dbReference type="Proteomes" id="UP000182658"/>
    </source>
</evidence>
<dbReference type="OrthoDB" id="421993at2759"/>
<accession>A0A1J7IM49</accession>
<sequence>MSLRSSRAVAMSPSRPIASRREADISRYASPSSPESSLVRFRERSAVRGWRVLGPLWSTVARIRPSAVAKAVPDNTEPKSLIWMTIYVAKEKTWNLDKKISGRGRCQSAEGLLDGVPTAVKDEDDIDGYETCLGSVNDYTGKIRAQTMQFFSPHGVVLRPCLQEDTYPPLYNVSVALKAFQSGAYLVLLMPSGVVPEVNVVPPPLTFREFCTAAESVRPTFTPCRKCQTYPEMHCPALPFSKDQPNFTASVHLSFDHPSPLVIPVAVAPYPANAGVSVPVLKGQMQSTHAKRTSRQGCSTSRSMKPAVIPQQITSRGVKG</sequence>
<reference evidence="2 3" key="1">
    <citation type="submission" date="2016-10" db="EMBL/GenBank/DDBJ databases">
        <title>Draft genome sequence of Coniochaeta ligniaria NRRL30616, a lignocellulolytic fungus for bioabatement of inhibitors in plant biomass hydrolysates.</title>
        <authorList>
            <consortium name="DOE Joint Genome Institute"/>
            <person name="Jimenez D.J."/>
            <person name="Hector R.E."/>
            <person name="Riley R."/>
            <person name="Sun H."/>
            <person name="Grigoriev I.V."/>
            <person name="Van Elsas J.D."/>
            <person name="Nichols N.N."/>
        </authorList>
    </citation>
    <scope>NUCLEOTIDE SEQUENCE [LARGE SCALE GENOMIC DNA]</scope>
    <source>
        <strain evidence="2 3">NRRL 30616</strain>
    </source>
</reference>
<protein>
    <submittedName>
        <fullName evidence="2">Uncharacterized protein</fullName>
    </submittedName>
</protein>
<dbReference type="InParanoid" id="A0A1J7IM49"/>
<evidence type="ECO:0000256" key="1">
    <source>
        <dbReference type="SAM" id="MobiDB-lite"/>
    </source>
</evidence>
<keyword evidence="3" id="KW-1185">Reference proteome</keyword>
<dbReference type="AlphaFoldDB" id="A0A1J7IM49"/>